<dbReference type="RefSeq" id="XP_016479675.1">
    <property type="nucleotide sequence ID" value="XM_016624189.2"/>
</dbReference>
<evidence type="ECO:0000313" key="7">
    <source>
        <dbReference type="RefSeq" id="XP_016479675.1"/>
    </source>
</evidence>
<evidence type="ECO:0000256" key="2">
    <source>
        <dbReference type="ARBA" id="ARBA00022523"/>
    </source>
</evidence>
<reference evidence="7" key="2">
    <citation type="submission" date="2025-08" db="UniProtKB">
        <authorList>
            <consortium name="RefSeq"/>
        </authorList>
    </citation>
    <scope>IDENTIFICATION</scope>
    <source>
        <tissue evidence="7">Leaf</tissue>
    </source>
</reference>
<name>A0A1S4ASY6_TOBAC</name>
<keyword evidence="4" id="KW-0732">Signal</keyword>
<dbReference type="Proteomes" id="UP000790787">
    <property type="component" value="Chromosome 20"/>
</dbReference>
<dbReference type="RefSeq" id="XP_016479675.1">
    <property type="nucleotide sequence ID" value="XM_016624189.1"/>
</dbReference>
<comment type="similarity">
    <text evidence="5">Belongs to the EXORDIUM family.</text>
</comment>
<dbReference type="PaxDb" id="4097-A0A1S4ASY6"/>
<dbReference type="Pfam" id="PF04674">
    <property type="entry name" value="Phi_1"/>
    <property type="match status" value="1"/>
</dbReference>
<dbReference type="STRING" id="4097.A0A1S4ASY6"/>
<evidence type="ECO:0000256" key="1">
    <source>
        <dbReference type="ARBA" id="ARBA00004271"/>
    </source>
</evidence>
<dbReference type="PANTHER" id="PTHR31279:SF74">
    <property type="entry name" value="PROTEIN EXORDIUM-LIKE 2"/>
    <property type="match status" value="1"/>
</dbReference>
<organism evidence="6 7">
    <name type="scientific">Nicotiana tabacum</name>
    <name type="common">Common tobacco</name>
    <dbReference type="NCBI Taxonomy" id="4097"/>
    <lineage>
        <taxon>Eukaryota</taxon>
        <taxon>Viridiplantae</taxon>
        <taxon>Streptophyta</taxon>
        <taxon>Embryophyta</taxon>
        <taxon>Tracheophyta</taxon>
        <taxon>Spermatophyta</taxon>
        <taxon>Magnoliopsida</taxon>
        <taxon>eudicotyledons</taxon>
        <taxon>Gunneridae</taxon>
        <taxon>Pentapetalae</taxon>
        <taxon>asterids</taxon>
        <taxon>lamiids</taxon>
        <taxon>Solanales</taxon>
        <taxon>Solanaceae</taxon>
        <taxon>Nicotianoideae</taxon>
        <taxon>Nicotianeae</taxon>
        <taxon>Nicotiana</taxon>
    </lineage>
</organism>
<evidence type="ECO:0000256" key="4">
    <source>
        <dbReference type="ARBA" id="ARBA00022729"/>
    </source>
</evidence>
<dbReference type="InterPro" id="IPR006766">
    <property type="entry name" value="EXORDIUM-like"/>
</dbReference>
<evidence type="ECO:0000256" key="5">
    <source>
        <dbReference type="ARBA" id="ARBA00023591"/>
    </source>
</evidence>
<proteinExistence type="inferred from homology"/>
<keyword evidence="6" id="KW-1185">Reference proteome</keyword>
<evidence type="ECO:0000256" key="3">
    <source>
        <dbReference type="ARBA" id="ARBA00022525"/>
    </source>
</evidence>
<protein>
    <submittedName>
        <fullName evidence="7">Protein EXORDIUM-like 2</fullName>
    </submittedName>
</protein>
<dbReference type="GeneID" id="107800918"/>
<evidence type="ECO:0000313" key="6">
    <source>
        <dbReference type="Proteomes" id="UP000790787"/>
    </source>
</evidence>
<sequence length="316" mass="34485">MFTIIQSISNGIFQQDNNFSHTIFTLVLPIPCLANSRILALVKQPPLVLKYHNGALLKGHVTVNLIWYGKFSSNQRAIIVDFIQSLSPNHTRRQFPPSVASWWRTTEEYKGGPTVISIGKQIFDQKYSLGKLLKDPQLASLASKATQSNSIVVVLTAADVAVEDFCMNRRGMHGWTRRMKGNKFAYAWVGNWASQCPGQCAWPFYKPIVGPQTPPLVAPNGDVGVDGMVINLATVLACTVTNPFDGGYHQGPANAPLEAVSACTGIFGSGAFPGFPGETLVDKKTGASYNADGVHRRKYLLPAMWDPKTSTCKTLV</sequence>
<comment type="subcellular location">
    <subcellularLocation>
        <location evidence="1">Secreted</location>
        <location evidence="1">Extracellular space</location>
        <location evidence="1">Apoplast</location>
    </subcellularLocation>
</comment>
<dbReference type="GO" id="GO:0048046">
    <property type="term" value="C:apoplast"/>
    <property type="evidence" value="ECO:0007669"/>
    <property type="project" value="UniProtKB-SubCell"/>
</dbReference>
<dbReference type="KEGG" id="nta:107800918"/>
<dbReference type="AlphaFoldDB" id="A0A1S4ASY6"/>
<keyword evidence="3" id="KW-0964">Secreted</keyword>
<dbReference type="PANTHER" id="PTHR31279">
    <property type="entry name" value="PROTEIN EXORDIUM-LIKE 5"/>
    <property type="match status" value="1"/>
</dbReference>
<reference evidence="6" key="1">
    <citation type="journal article" date="2014" name="Nat. Commun.">
        <title>The tobacco genome sequence and its comparison with those of tomato and potato.</title>
        <authorList>
            <person name="Sierro N."/>
            <person name="Battey J.N."/>
            <person name="Ouadi S."/>
            <person name="Bakaher N."/>
            <person name="Bovet L."/>
            <person name="Willig A."/>
            <person name="Goepfert S."/>
            <person name="Peitsch M.C."/>
            <person name="Ivanov N.V."/>
        </authorList>
    </citation>
    <scope>NUCLEOTIDE SEQUENCE [LARGE SCALE GENOMIC DNA]</scope>
</reference>
<accession>A0A1S4ASY6</accession>
<dbReference type="OrthoDB" id="2017091at2759"/>
<gene>
    <name evidence="7" type="primary">LOC107800918</name>
</gene>
<dbReference type="OMA" id="ATCHSTC"/>
<keyword evidence="2" id="KW-0052">Apoplast</keyword>